<protein>
    <recommendedName>
        <fullName evidence="5">PepSY domain-containing protein</fullName>
    </recommendedName>
</protein>
<gene>
    <name evidence="3" type="ORF">ACFSKU_04945</name>
</gene>
<accession>A0ABW4WWH6</accession>
<feature type="chain" id="PRO_5046401111" description="PepSY domain-containing protein" evidence="2">
    <location>
        <begin position="24"/>
        <end position="117"/>
    </location>
</feature>
<proteinExistence type="predicted"/>
<name>A0ABW4WWH6_9BACT</name>
<reference evidence="4" key="1">
    <citation type="journal article" date="2019" name="Int. J. Syst. Evol. Microbiol.">
        <title>The Global Catalogue of Microorganisms (GCM) 10K type strain sequencing project: providing services to taxonomists for standard genome sequencing and annotation.</title>
        <authorList>
            <consortium name="The Broad Institute Genomics Platform"/>
            <consortium name="The Broad Institute Genome Sequencing Center for Infectious Disease"/>
            <person name="Wu L."/>
            <person name="Ma J."/>
        </authorList>
    </citation>
    <scope>NUCLEOTIDE SEQUENCE [LARGE SCALE GENOMIC DNA]</scope>
    <source>
        <strain evidence="4">JCM 16545</strain>
    </source>
</reference>
<keyword evidence="2" id="KW-0732">Signal</keyword>
<dbReference type="Proteomes" id="UP001597369">
    <property type="component" value="Unassembled WGS sequence"/>
</dbReference>
<dbReference type="Gene3D" id="3.10.450.360">
    <property type="match status" value="1"/>
</dbReference>
<comment type="caution">
    <text evidence="3">The sequence shown here is derived from an EMBL/GenBank/DDBJ whole genome shotgun (WGS) entry which is preliminary data.</text>
</comment>
<feature type="compositionally biased region" description="Low complexity" evidence="1">
    <location>
        <begin position="24"/>
        <end position="38"/>
    </location>
</feature>
<feature type="signal peptide" evidence="2">
    <location>
        <begin position="1"/>
        <end position="23"/>
    </location>
</feature>
<evidence type="ECO:0008006" key="5">
    <source>
        <dbReference type="Google" id="ProtNLM"/>
    </source>
</evidence>
<evidence type="ECO:0000256" key="2">
    <source>
        <dbReference type="SAM" id="SignalP"/>
    </source>
</evidence>
<evidence type="ECO:0000313" key="4">
    <source>
        <dbReference type="Proteomes" id="UP001597369"/>
    </source>
</evidence>
<dbReference type="EMBL" id="JBHUHV010000018">
    <property type="protein sequence ID" value="MFD2066220.1"/>
    <property type="molecule type" value="Genomic_DNA"/>
</dbReference>
<keyword evidence="4" id="KW-1185">Reference proteome</keyword>
<feature type="compositionally biased region" description="Basic and acidic residues" evidence="1">
    <location>
        <begin position="39"/>
        <end position="51"/>
    </location>
</feature>
<dbReference type="RefSeq" id="WP_229961043.1">
    <property type="nucleotide sequence ID" value="NZ_JAJJWI010000010.1"/>
</dbReference>
<sequence length="117" mass="12460">MKKVTFLAAAIALLGVASVDANAQTTQQEQTQQTQPTEQKAEGANKVKVAQDELPEPVKTALKSDVYKDWTVGDIYKVSPAEGDTEGKVVYEVNMTNAQGQSGVVKMDEKGGDASSK</sequence>
<feature type="region of interest" description="Disordered" evidence="1">
    <location>
        <begin position="23"/>
        <end position="52"/>
    </location>
</feature>
<evidence type="ECO:0000256" key="1">
    <source>
        <dbReference type="SAM" id="MobiDB-lite"/>
    </source>
</evidence>
<evidence type="ECO:0000313" key="3">
    <source>
        <dbReference type="EMBL" id="MFD2066220.1"/>
    </source>
</evidence>
<organism evidence="3 4">
    <name type="scientific">Pontibacter silvestris</name>
    <dbReference type="NCBI Taxonomy" id="2305183"/>
    <lineage>
        <taxon>Bacteria</taxon>
        <taxon>Pseudomonadati</taxon>
        <taxon>Bacteroidota</taxon>
        <taxon>Cytophagia</taxon>
        <taxon>Cytophagales</taxon>
        <taxon>Hymenobacteraceae</taxon>
        <taxon>Pontibacter</taxon>
    </lineage>
</organism>